<name>A0A2S2NP93_SCHGA</name>
<proteinExistence type="predicted"/>
<gene>
    <name evidence="1" type="ORF">g.176934</name>
</gene>
<evidence type="ECO:0000313" key="1">
    <source>
        <dbReference type="EMBL" id="MBY18974.1"/>
    </source>
</evidence>
<organism evidence="1">
    <name type="scientific">Schizaphis graminum</name>
    <name type="common">Green bug aphid</name>
    <dbReference type="NCBI Taxonomy" id="13262"/>
    <lineage>
        <taxon>Eukaryota</taxon>
        <taxon>Metazoa</taxon>
        <taxon>Ecdysozoa</taxon>
        <taxon>Arthropoda</taxon>
        <taxon>Hexapoda</taxon>
        <taxon>Insecta</taxon>
        <taxon>Pterygota</taxon>
        <taxon>Neoptera</taxon>
        <taxon>Paraneoptera</taxon>
        <taxon>Hemiptera</taxon>
        <taxon>Sternorrhyncha</taxon>
        <taxon>Aphidomorpha</taxon>
        <taxon>Aphidoidea</taxon>
        <taxon>Aphididae</taxon>
        <taxon>Aphidini</taxon>
        <taxon>Schizaphis</taxon>
    </lineage>
</organism>
<dbReference type="EMBL" id="GGMR01006355">
    <property type="protein sequence ID" value="MBY18974.1"/>
    <property type="molecule type" value="Transcribed_RNA"/>
</dbReference>
<dbReference type="AlphaFoldDB" id="A0A2S2NP93"/>
<sequence>MEVFEKECDRFDITQDVQKIEIFRLFLENSCLNWYSSMLIKLTLNSKWEKGKENFNATYVNKGWTSVRYAFFFRYKTGLLLDYALKKERLLLEIRKSIDTSTLVDLIAVGLPNFVSDKINREELKVTEDLFKEIGKLEHLINKTFFEKNTTTNHNTKDKFEKQRQCKICEKLKNGTRYHTESLCWFNKKKKKRKNIKLRM</sequence>
<reference evidence="1" key="1">
    <citation type="submission" date="2018-04" db="EMBL/GenBank/DDBJ databases">
        <title>Transcriptome of Schizaphis graminum biotype I.</title>
        <authorList>
            <person name="Scully E.D."/>
            <person name="Geib S.M."/>
            <person name="Palmer N.A."/>
            <person name="Koch K."/>
            <person name="Bradshaw J."/>
            <person name="Heng-Moss T."/>
            <person name="Sarath G."/>
        </authorList>
    </citation>
    <scope>NUCLEOTIDE SEQUENCE</scope>
</reference>
<protein>
    <submittedName>
        <fullName evidence="1">Uncharacterized protein</fullName>
    </submittedName>
</protein>
<accession>A0A2S2NP93</accession>